<dbReference type="EMBL" id="CABIKO010000079">
    <property type="protein sequence ID" value="VVA24169.1"/>
    <property type="molecule type" value="Genomic_DNA"/>
</dbReference>
<dbReference type="EMBL" id="JAJFAZ020000001">
    <property type="protein sequence ID" value="KAI5352872.1"/>
    <property type="molecule type" value="Genomic_DNA"/>
</dbReference>
<sequence length="231" mass="26291">MGFDQTWVRLVMRCITSVRFTVLSNGKSGNPFKPSRGIRQGDPISLYIFILVIDVLSVMLNKVVERGIVQGIRFSRDGPTLSHLFFADDSILFLKAIKRNCNVVASILNSYSHASGQVINFEKSNVYFSPNTPQQFRETVEHIMHVNITENPGKYLGLPTMWGRSKREAMNFVKERMMSKVEGWKQKLLTQAGCEILIKVMAQAIPTYPMYVFLFLGGLCRELDGILAKFW</sequence>
<dbReference type="SUPFAM" id="SSF56672">
    <property type="entry name" value="DNA/RNA polymerases"/>
    <property type="match status" value="1"/>
</dbReference>
<dbReference type="InParanoid" id="A0A5E4FAT6"/>
<dbReference type="AlphaFoldDB" id="A0A5E4FAT6"/>
<accession>A0A5E4FAT6</accession>
<feature type="domain" description="Reverse transcriptase" evidence="1">
    <location>
        <begin position="2"/>
        <end position="158"/>
    </location>
</feature>
<evidence type="ECO:0000313" key="2">
    <source>
        <dbReference type="EMBL" id="KAI5352872.1"/>
    </source>
</evidence>
<reference evidence="2 5" key="3">
    <citation type="journal article" date="2022" name="G3 (Bethesda)">
        <title>Whole-genome sequence and methylome profiling of the almond [Prunus dulcis (Mill.) D.A. Webb] cultivar 'Nonpareil'.</title>
        <authorList>
            <person name="D'Amico-Willman K.M."/>
            <person name="Ouma W.Z."/>
            <person name="Meulia T."/>
            <person name="Sideli G.M."/>
            <person name="Gradziel T.M."/>
            <person name="Fresnedo-Ramirez J."/>
        </authorList>
    </citation>
    <scope>NUCLEOTIDE SEQUENCE [LARGE SCALE GENOMIC DNA]</scope>
    <source>
        <strain evidence="2">Clone GOH B32 T37-40</strain>
    </source>
</reference>
<organism evidence="3 4">
    <name type="scientific">Prunus dulcis</name>
    <name type="common">Almond</name>
    <name type="synonym">Amygdalus dulcis</name>
    <dbReference type="NCBI Taxonomy" id="3755"/>
    <lineage>
        <taxon>Eukaryota</taxon>
        <taxon>Viridiplantae</taxon>
        <taxon>Streptophyta</taxon>
        <taxon>Embryophyta</taxon>
        <taxon>Tracheophyta</taxon>
        <taxon>Spermatophyta</taxon>
        <taxon>Magnoliopsida</taxon>
        <taxon>eudicotyledons</taxon>
        <taxon>Gunneridae</taxon>
        <taxon>Pentapetalae</taxon>
        <taxon>rosids</taxon>
        <taxon>fabids</taxon>
        <taxon>Rosales</taxon>
        <taxon>Rosaceae</taxon>
        <taxon>Amygdaloideae</taxon>
        <taxon>Amygdaleae</taxon>
        <taxon>Prunus</taxon>
    </lineage>
</organism>
<reference evidence="3" key="1">
    <citation type="submission" date="2019-07" db="EMBL/GenBank/DDBJ databases">
        <authorList>
            <person name="Alioto T."/>
            <person name="Alioto T."/>
            <person name="Gomez Garrido J."/>
        </authorList>
    </citation>
    <scope>NUCLEOTIDE SEQUENCE</scope>
</reference>
<dbReference type="InterPro" id="IPR043502">
    <property type="entry name" value="DNA/RNA_pol_sf"/>
</dbReference>
<evidence type="ECO:0000313" key="3">
    <source>
        <dbReference type="EMBL" id="VVA24169.1"/>
    </source>
</evidence>
<evidence type="ECO:0000313" key="5">
    <source>
        <dbReference type="Proteomes" id="UP001054821"/>
    </source>
</evidence>
<evidence type="ECO:0000259" key="1">
    <source>
        <dbReference type="Pfam" id="PF00078"/>
    </source>
</evidence>
<dbReference type="Proteomes" id="UP000327085">
    <property type="component" value="Chromosome 1"/>
</dbReference>
<dbReference type="PANTHER" id="PTHR33116:SF86">
    <property type="entry name" value="REVERSE TRANSCRIPTASE DOMAIN-CONTAINING PROTEIN"/>
    <property type="match status" value="1"/>
</dbReference>
<dbReference type="Gramene" id="VVA24169">
    <property type="protein sequence ID" value="VVA24169"/>
    <property type="gene ID" value="Prudul26B035408"/>
</dbReference>
<dbReference type="Proteomes" id="UP001054821">
    <property type="component" value="Chromosome 1"/>
</dbReference>
<dbReference type="Pfam" id="PF00078">
    <property type="entry name" value="RVT_1"/>
    <property type="match status" value="1"/>
</dbReference>
<protein>
    <recommendedName>
        <fullName evidence="1">Reverse transcriptase domain-containing protein</fullName>
    </recommendedName>
</protein>
<dbReference type="PANTHER" id="PTHR33116">
    <property type="entry name" value="REVERSE TRANSCRIPTASE ZINC-BINDING DOMAIN-CONTAINING PROTEIN-RELATED-RELATED"/>
    <property type="match status" value="1"/>
</dbReference>
<evidence type="ECO:0000313" key="4">
    <source>
        <dbReference type="Proteomes" id="UP000327085"/>
    </source>
</evidence>
<proteinExistence type="predicted"/>
<dbReference type="OMA" id="DRRINSW"/>
<dbReference type="InterPro" id="IPR000477">
    <property type="entry name" value="RT_dom"/>
</dbReference>
<reference evidence="4" key="2">
    <citation type="journal article" date="2020" name="Plant J.">
        <title>Transposons played a major role in the diversification between the closely related almond and peach genomes: results from the almond genome sequence.</title>
        <authorList>
            <person name="Alioto T."/>
            <person name="Alexiou K.G."/>
            <person name="Bardil A."/>
            <person name="Barteri F."/>
            <person name="Castanera R."/>
            <person name="Cruz F."/>
            <person name="Dhingra A."/>
            <person name="Duval H."/>
            <person name="Fernandez I Marti A."/>
            <person name="Frias L."/>
            <person name="Galan B."/>
            <person name="Garcia J.L."/>
            <person name="Howad W."/>
            <person name="Gomez-Garrido J."/>
            <person name="Gut M."/>
            <person name="Julca I."/>
            <person name="Morata J."/>
            <person name="Puigdomenech P."/>
            <person name="Ribeca P."/>
            <person name="Rubio Cabetas M.J."/>
            <person name="Vlasova A."/>
            <person name="Wirthensohn M."/>
            <person name="Garcia-Mas J."/>
            <person name="Gabaldon T."/>
            <person name="Casacuberta J.M."/>
            <person name="Arus P."/>
        </authorList>
    </citation>
    <scope>NUCLEOTIDE SEQUENCE [LARGE SCALE GENOMIC DNA]</scope>
    <source>
        <strain evidence="4">cv. Texas</strain>
    </source>
</reference>
<gene>
    <name evidence="3" type="ORF">ALMOND_2B035408</name>
    <name evidence="2" type="ORF">L3X38_005764</name>
</gene>
<name>A0A5E4FAT6_PRUDU</name>
<keyword evidence="5" id="KW-1185">Reference proteome</keyword>